<name>A0A9P4IPB7_9PEZI</name>
<protein>
    <submittedName>
        <fullName evidence="2">Cyanamide hydratase</fullName>
    </submittedName>
</protein>
<dbReference type="OrthoDB" id="409121at2759"/>
<evidence type="ECO:0000313" key="3">
    <source>
        <dbReference type="Proteomes" id="UP000799772"/>
    </source>
</evidence>
<feature type="domain" description="HD" evidence="1">
    <location>
        <begin position="63"/>
        <end position="178"/>
    </location>
</feature>
<keyword evidence="3" id="KW-1185">Reference proteome</keyword>
<dbReference type="EMBL" id="ML978122">
    <property type="protein sequence ID" value="KAF2103204.1"/>
    <property type="molecule type" value="Genomic_DNA"/>
</dbReference>
<dbReference type="Gene3D" id="1.10.3210.10">
    <property type="entry name" value="Hypothetical protein af1432"/>
    <property type="match status" value="1"/>
</dbReference>
<dbReference type="PROSITE" id="PS51831">
    <property type="entry name" value="HD"/>
    <property type="match status" value="1"/>
</dbReference>
<dbReference type="SUPFAM" id="SSF109604">
    <property type="entry name" value="HD-domain/PDEase-like"/>
    <property type="match status" value="1"/>
</dbReference>
<dbReference type="PANTHER" id="PTHR35569">
    <property type="entry name" value="CYANAMIDE HYDRATASE DDI2-RELATED"/>
    <property type="match status" value="1"/>
</dbReference>
<evidence type="ECO:0000313" key="2">
    <source>
        <dbReference type="EMBL" id="KAF2103204.1"/>
    </source>
</evidence>
<dbReference type="InterPro" id="IPR006674">
    <property type="entry name" value="HD_domain"/>
</dbReference>
<gene>
    <name evidence="2" type="ORF">NA57DRAFT_72184</name>
</gene>
<sequence>MSAHNPVEAYGFTNIPRAFSKILERVDAKNSKPLLVEDLPLPHSDEVAKKAHAYAKEHLPAQTFNHSMRVFMWGSALLQTHLPDLTASASTASFLETFYLSCLLHDIGTTPTNLKATLMSFETYGGYLALDLLQSWGASKAQAESVCECIVRHQDLGETGEITGVGGLVQIVTLLDNIGGNIELIHQDTIDDVTKAYPRNGWTSCFASTIREEIGLKPWCHSTSIENFAGNVESNKVWPKYD</sequence>
<dbReference type="AlphaFoldDB" id="A0A9P4IPB7"/>
<proteinExistence type="predicted"/>
<dbReference type="Pfam" id="PF01966">
    <property type="entry name" value="HD"/>
    <property type="match status" value="1"/>
</dbReference>
<evidence type="ECO:0000259" key="1">
    <source>
        <dbReference type="PROSITE" id="PS51831"/>
    </source>
</evidence>
<accession>A0A9P4IPB7</accession>
<dbReference type="NCBIfam" id="TIGR03401">
    <property type="entry name" value="cyanamide_fam"/>
    <property type="match status" value="1"/>
</dbReference>
<reference evidence="2" key="1">
    <citation type="journal article" date="2020" name="Stud. Mycol.">
        <title>101 Dothideomycetes genomes: a test case for predicting lifestyles and emergence of pathogens.</title>
        <authorList>
            <person name="Haridas S."/>
            <person name="Albert R."/>
            <person name="Binder M."/>
            <person name="Bloem J."/>
            <person name="Labutti K."/>
            <person name="Salamov A."/>
            <person name="Andreopoulos B."/>
            <person name="Baker S."/>
            <person name="Barry K."/>
            <person name="Bills G."/>
            <person name="Bluhm B."/>
            <person name="Cannon C."/>
            <person name="Castanera R."/>
            <person name="Culley D."/>
            <person name="Daum C."/>
            <person name="Ezra D."/>
            <person name="Gonzalez J."/>
            <person name="Henrissat B."/>
            <person name="Kuo A."/>
            <person name="Liang C."/>
            <person name="Lipzen A."/>
            <person name="Lutzoni F."/>
            <person name="Magnuson J."/>
            <person name="Mondo S."/>
            <person name="Nolan M."/>
            <person name="Ohm R."/>
            <person name="Pangilinan J."/>
            <person name="Park H.-J."/>
            <person name="Ramirez L."/>
            <person name="Alfaro M."/>
            <person name="Sun H."/>
            <person name="Tritt A."/>
            <person name="Yoshinaga Y."/>
            <person name="Zwiers L.-H."/>
            <person name="Turgeon B."/>
            <person name="Goodwin S."/>
            <person name="Spatafora J."/>
            <person name="Crous P."/>
            <person name="Grigoriev I."/>
        </authorList>
    </citation>
    <scope>NUCLEOTIDE SEQUENCE</scope>
    <source>
        <strain evidence="2">CBS 133067</strain>
    </source>
</reference>
<dbReference type="Proteomes" id="UP000799772">
    <property type="component" value="Unassembled WGS sequence"/>
</dbReference>
<dbReference type="InterPro" id="IPR017771">
    <property type="entry name" value="Cyanamide_hydratase_HD"/>
</dbReference>
<organism evidence="2 3">
    <name type="scientific">Rhizodiscina lignyota</name>
    <dbReference type="NCBI Taxonomy" id="1504668"/>
    <lineage>
        <taxon>Eukaryota</taxon>
        <taxon>Fungi</taxon>
        <taxon>Dikarya</taxon>
        <taxon>Ascomycota</taxon>
        <taxon>Pezizomycotina</taxon>
        <taxon>Dothideomycetes</taxon>
        <taxon>Pleosporomycetidae</taxon>
        <taxon>Aulographales</taxon>
        <taxon>Rhizodiscinaceae</taxon>
        <taxon>Rhizodiscina</taxon>
    </lineage>
</organism>
<dbReference type="PANTHER" id="PTHR35569:SF1">
    <property type="entry name" value="CYANAMIDE HYDRATASE DDI2-RELATED"/>
    <property type="match status" value="1"/>
</dbReference>
<comment type="caution">
    <text evidence="2">The sequence shown here is derived from an EMBL/GenBank/DDBJ whole genome shotgun (WGS) entry which is preliminary data.</text>
</comment>